<accession>Q9LD26</accession>
<proteinExistence type="evidence at transcript level"/>
<keyword evidence="1" id="KW-0575">Peroxidase</keyword>
<keyword evidence="1" id="KW-0560">Oxidoreductase</keyword>
<protein>
    <submittedName>
        <fullName evidence="1">Peroxidase</fullName>
    </submittedName>
</protein>
<name>Q9LD26_WHEAT</name>
<dbReference type="GO" id="GO:0004601">
    <property type="term" value="F:peroxidase activity"/>
    <property type="evidence" value="ECO:0007669"/>
    <property type="project" value="UniProtKB-KW"/>
</dbReference>
<reference evidence="1" key="1">
    <citation type="journal article" date="1998" name="Planta">
        <title>Isolation and characterization of wheat aluminum-regulated genes: possible involvement of aluminum as a pathogenesis response elicitor.</title>
        <authorList>
            <person name="Hamel F."/>
            <person name="Breton C."/>
            <person name="Houde M."/>
        </authorList>
    </citation>
    <scope>NUCLEOTIDE SEQUENCE</scope>
    <source>
        <tissue evidence="1">Root tips</tissue>
    </source>
</reference>
<sequence>RRQAEGVGPGEGDVEEVALLGPRRPLAVLVGPHGPRRPPRHGPLVLGQVVALLPVAGLVRPPRPVVDDVRPRRVGPGREEAAGRVGVAVGVPEAPAEAAVALRHLPLQVAAVLVLPVVAGVLAVRPPLGGVDVVAVGQEEKKQANASPLALRGGGPEAAIRAVPDYASHMCHTTQPCRNLRTTGQPQASAICNNYLLFSTARDSTAQYVLDLDQPRPYQVV</sequence>
<organism evidence="1">
    <name type="scientific">Triticum aestivum</name>
    <name type="common">Wheat</name>
    <dbReference type="NCBI Taxonomy" id="4565"/>
    <lineage>
        <taxon>Eukaryota</taxon>
        <taxon>Viridiplantae</taxon>
        <taxon>Streptophyta</taxon>
        <taxon>Embryophyta</taxon>
        <taxon>Tracheophyta</taxon>
        <taxon>Spermatophyta</taxon>
        <taxon>Magnoliopsida</taxon>
        <taxon>Liliopsida</taxon>
        <taxon>Poales</taxon>
        <taxon>Poaceae</taxon>
        <taxon>BOP clade</taxon>
        <taxon>Pooideae</taxon>
        <taxon>Triticodae</taxon>
        <taxon>Triticeae</taxon>
        <taxon>Triticinae</taxon>
        <taxon>Triticum</taxon>
    </lineage>
</organism>
<dbReference type="AlphaFoldDB" id="Q9LD26"/>
<dbReference type="EMBL" id="AF005087">
    <property type="protein sequence ID" value="AAF34814.1"/>
    <property type="molecule type" value="mRNA"/>
</dbReference>
<feature type="non-terminal residue" evidence="1">
    <location>
        <position position="1"/>
    </location>
</feature>
<evidence type="ECO:0000313" key="1">
    <source>
        <dbReference type="EMBL" id="AAF34814.1"/>
    </source>
</evidence>